<dbReference type="Proteomes" id="UP001215151">
    <property type="component" value="Unassembled WGS sequence"/>
</dbReference>
<organism evidence="1 2">
    <name type="scientific">Trametes cubensis</name>
    <dbReference type="NCBI Taxonomy" id="1111947"/>
    <lineage>
        <taxon>Eukaryota</taxon>
        <taxon>Fungi</taxon>
        <taxon>Dikarya</taxon>
        <taxon>Basidiomycota</taxon>
        <taxon>Agaricomycotina</taxon>
        <taxon>Agaricomycetes</taxon>
        <taxon>Polyporales</taxon>
        <taxon>Polyporaceae</taxon>
        <taxon>Trametes</taxon>
    </lineage>
</organism>
<protein>
    <submittedName>
        <fullName evidence="1">Uncharacterized protein</fullName>
    </submittedName>
</protein>
<accession>A0AAD7TGG8</accession>
<evidence type="ECO:0000313" key="1">
    <source>
        <dbReference type="EMBL" id="KAJ8453652.1"/>
    </source>
</evidence>
<comment type="caution">
    <text evidence="1">The sequence shown here is derived from an EMBL/GenBank/DDBJ whole genome shotgun (WGS) entry which is preliminary data.</text>
</comment>
<sequence length="257" mass="28506">MLNSLHPLFYDSGAPRMELADDVDFPVGTNAIIVDDVARVFVKQDGELWKGGNVLDSNADDTLATKEIPNEAVLEVGVASHSDVFSLLRYSKEDGGRWKLLNAELLGDTDLILVVPQDVYKPEQDLLLVVNYHATSLSRILADHEVVRHSHLPAFTVDVIENERRSIRYCFPRCPLPTSQPRIRTEMSRTPNTRGQLALTIAKDLRGKLAAAKEETLAPFGQPLNFDDLVLLSADFRGPGTIQARIGVIRPVDNDLE</sequence>
<dbReference type="AlphaFoldDB" id="A0AAD7TGG8"/>
<keyword evidence="2" id="KW-1185">Reference proteome</keyword>
<gene>
    <name evidence="1" type="ORF">ONZ51_g13480</name>
</gene>
<evidence type="ECO:0000313" key="2">
    <source>
        <dbReference type="Proteomes" id="UP001215151"/>
    </source>
</evidence>
<name>A0AAD7TGG8_9APHY</name>
<reference evidence="1" key="1">
    <citation type="submission" date="2022-11" db="EMBL/GenBank/DDBJ databases">
        <title>Genome Sequence of Cubamyces cubensis.</title>
        <authorList>
            <person name="Buettner E."/>
        </authorList>
    </citation>
    <scope>NUCLEOTIDE SEQUENCE</scope>
    <source>
        <strain evidence="1">MPL-01</strain>
    </source>
</reference>
<dbReference type="EMBL" id="JAPEVG010001215">
    <property type="protein sequence ID" value="KAJ8453652.1"/>
    <property type="molecule type" value="Genomic_DNA"/>
</dbReference>
<proteinExistence type="predicted"/>